<feature type="compositionally biased region" description="Low complexity" evidence="1">
    <location>
        <begin position="233"/>
        <end position="251"/>
    </location>
</feature>
<sequence length="251" mass="27445">MKPGIVLILALLGLGCRSPLTQVALRKGEPALGLTVDVEDHSRRLSHLWSATGEADSPAARRAALERHRQAFEAELRTEATSRGLRLDPAAPLQLHLTLTSLGEVRTKYIAWGILSGVAWGVGTGLLVHNTRLAVGLGLYEFVEESAFWIGGSMLMGRWSSPAVVEARLCSPGSDKPLWEETYHVLWARRELAALPREEQGRREQQLQASLRKIRSNLFEDLERIPDFPHGRTTPAPTSALAPTLASGATP</sequence>
<dbReference type="RefSeq" id="WP_285574954.1">
    <property type="nucleotide sequence ID" value="NZ_BSDE01000003.1"/>
</dbReference>
<protein>
    <submittedName>
        <fullName evidence="2">Uncharacterized protein</fullName>
    </submittedName>
</protein>
<organism evidence="2 3">
    <name type="scientific">Geothrix limicola</name>
    <dbReference type="NCBI Taxonomy" id="2927978"/>
    <lineage>
        <taxon>Bacteria</taxon>
        <taxon>Pseudomonadati</taxon>
        <taxon>Acidobacteriota</taxon>
        <taxon>Holophagae</taxon>
        <taxon>Holophagales</taxon>
        <taxon>Holophagaceae</taxon>
        <taxon>Geothrix</taxon>
    </lineage>
</organism>
<evidence type="ECO:0000256" key="1">
    <source>
        <dbReference type="SAM" id="MobiDB-lite"/>
    </source>
</evidence>
<comment type="caution">
    <text evidence="2">The sequence shown here is derived from an EMBL/GenBank/DDBJ whole genome shotgun (WGS) entry which is preliminary data.</text>
</comment>
<evidence type="ECO:0000313" key="2">
    <source>
        <dbReference type="EMBL" id="GLH73594.1"/>
    </source>
</evidence>
<proteinExistence type="predicted"/>
<reference evidence="2 3" key="1">
    <citation type="journal article" date="2023" name="Antonie Van Leeuwenhoek">
        <title>Mesoterricola silvestris gen. nov., sp. nov., Mesoterricola sediminis sp. nov., Geothrix oryzae sp. nov., Geothrix edaphica sp. nov., Geothrix rubra sp. nov., and Geothrix limicola sp. nov., six novel members of Acidobacteriota isolated from soils.</title>
        <authorList>
            <person name="Itoh H."/>
            <person name="Sugisawa Y."/>
            <person name="Mise K."/>
            <person name="Xu Z."/>
            <person name="Kuniyasu M."/>
            <person name="Ushijima N."/>
            <person name="Kawano K."/>
            <person name="Kobayashi E."/>
            <person name="Shiratori Y."/>
            <person name="Masuda Y."/>
            <person name="Senoo K."/>
        </authorList>
    </citation>
    <scope>NUCLEOTIDE SEQUENCE [LARGE SCALE GENOMIC DNA]</scope>
    <source>
        <strain evidence="2 3">Red804</strain>
    </source>
</reference>
<gene>
    <name evidence="2" type="ORF">GETHLI_20960</name>
</gene>
<feature type="region of interest" description="Disordered" evidence="1">
    <location>
        <begin position="226"/>
        <end position="251"/>
    </location>
</feature>
<evidence type="ECO:0000313" key="3">
    <source>
        <dbReference type="Proteomes" id="UP001165069"/>
    </source>
</evidence>
<dbReference type="Proteomes" id="UP001165069">
    <property type="component" value="Unassembled WGS sequence"/>
</dbReference>
<dbReference type="EMBL" id="BSDE01000003">
    <property type="protein sequence ID" value="GLH73594.1"/>
    <property type="molecule type" value="Genomic_DNA"/>
</dbReference>
<dbReference type="PROSITE" id="PS51257">
    <property type="entry name" value="PROKAR_LIPOPROTEIN"/>
    <property type="match status" value="1"/>
</dbReference>
<accession>A0ABQ5QG71</accession>
<name>A0ABQ5QG71_9BACT</name>
<keyword evidence="3" id="KW-1185">Reference proteome</keyword>